<dbReference type="PANTHER" id="PTHR45641">
    <property type="entry name" value="TETRATRICOPEPTIDE REPEAT PROTEIN (AFU_ORTHOLOGUE AFUA_6G03870)"/>
    <property type="match status" value="1"/>
</dbReference>
<dbReference type="HOGENOM" id="CLU_636841_0_0_1"/>
<dbReference type="Proteomes" id="UP000002195">
    <property type="component" value="Unassembled WGS sequence"/>
</dbReference>
<dbReference type="KEGG" id="ddi:DDB_G0270470"/>
<organism evidence="3 4">
    <name type="scientific">Dictyostelium discoideum</name>
    <name type="common">Social amoeba</name>
    <dbReference type="NCBI Taxonomy" id="44689"/>
    <lineage>
        <taxon>Eukaryota</taxon>
        <taxon>Amoebozoa</taxon>
        <taxon>Evosea</taxon>
        <taxon>Eumycetozoa</taxon>
        <taxon>Dictyostelia</taxon>
        <taxon>Dictyosteliales</taxon>
        <taxon>Dictyosteliaceae</taxon>
        <taxon>Dictyostelium</taxon>
    </lineage>
</organism>
<dbReference type="SMART" id="SM00028">
    <property type="entry name" value="TPR"/>
    <property type="match status" value="4"/>
</dbReference>
<dbReference type="EMBL" id="AAFI02000005">
    <property type="protein sequence ID" value="EAL72585.1"/>
    <property type="molecule type" value="Genomic_DNA"/>
</dbReference>
<name>Q55EC2_DICDI</name>
<dbReference type="SUPFAM" id="SSF48452">
    <property type="entry name" value="TPR-like"/>
    <property type="match status" value="1"/>
</dbReference>
<keyword evidence="2" id="KW-0802">TPR repeat</keyword>
<evidence type="ECO:0000256" key="1">
    <source>
        <dbReference type="ARBA" id="ARBA00022737"/>
    </source>
</evidence>
<reference evidence="3 4" key="1">
    <citation type="journal article" date="2005" name="Nature">
        <title>The genome of the social amoeba Dictyostelium discoideum.</title>
        <authorList>
            <consortium name="The Dictyostelium discoideum Sequencing Consortium"/>
            <person name="Eichinger L."/>
            <person name="Pachebat J.A."/>
            <person name="Glockner G."/>
            <person name="Rajandream M.A."/>
            <person name="Sucgang R."/>
            <person name="Berriman M."/>
            <person name="Song J."/>
            <person name="Olsen R."/>
            <person name="Szafranski K."/>
            <person name="Xu Q."/>
            <person name="Tunggal B."/>
            <person name="Kummerfeld S."/>
            <person name="Madera M."/>
            <person name="Konfortov B.A."/>
            <person name="Rivero F."/>
            <person name="Bankier A.T."/>
            <person name="Lehmann R."/>
            <person name="Hamlin N."/>
            <person name="Davies R."/>
            <person name="Gaudet P."/>
            <person name="Fey P."/>
            <person name="Pilcher K."/>
            <person name="Chen G."/>
            <person name="Saunders D."/>
            <person name="Sodergren E."/>
            <person name="Davis P."/>
            <person name="Kerhornou A."/>
            <person name="Nie X."/>
            <person name="Hall N."/>
            <person name="Anjard C."/>
            <person name="Hemphill L."/>
            <person name="Bason N."/>
            <person name="Farbrother P."/>
            <person name="Desany B."/>
            <person name="Just E."/>
            <person name="Morio T."/>
            <person name="Rost R."/>
            <person name="Churcher C."/>
            <person name="Cooper J."/>
            <person name="Haydock S."/>
            <person name="van Driessche N."/>
            <person name="Cronin A."/>
            <person name="Goodhead I."/>
            <person name="Muzny D."/>
            <person name="Mourier T."/>
            <person name="Pain A."/>
            <person name="Lu M."/>
            <person name="Harper D."/>
            <person name="Lindsay R."/>
            <person name="Hauser H."/>
            <person name="James K."/>
            <person name="Quiles M."/>
            <person name="Madan Babu M."/>
            <person name="Saito T."/>
            <person name="Buchrieser C."/>
            <person name="Wardroper A."/>
            <person name="Felder M."/>
            <person name="Thangavelu M."/>
            <person name="Johnson D."/>
            <person name="Knights A."/>
            <person name="Loulseged H."/>
            <person name="Mungall K."/>
            <person name="Oliver K."/>
            <person name="Price C."/>
            <person name="Quail M.A."/>
            <person name="Urushihara H."/>
            <person name="Hernandez J."/>
            <person name="Rabbinowitsch E."/>
            <person name="Steffen D."/>
            <person name="Sanders M."/>
            <person name="Ma J."/>
            <person name="Kohara Y."/>
            <person name="Sharp S."/>
            <person name="Simmonds M."/>
            <person name="Spiegler S."/>
            <person name="Tivey A."/>
            <person name="Sugano S."/>
            <person name="White B."/>
            <person name="Walker D."/>
            <person name="Woodward J."/>
            <person name="Winckler T."/>
            <person name="Tanaka Y."/>
            <person name="Shaulsky G."/>
            <person name="Schleicher M."/>
            <person name="Weinstock G."/>
            <person name="Rosenthal A."/>
            <person name="Cox E.C."/>
            <person name="Chisholm R.L."/>
            <person name="Gibbs R."/>
            <person name="Loomis W.F."/>
            <person name="Platzer M."/>
            <person name="Kay R.R."/>
            <person name="Williams J."/>
            <person name="Dear P.H."/>
            <person name="Noegel A.A."/>
            <person name="Barrell B."/>
            <person name="Kuspa A."/>
        </authorList>
    </citation>
    <scope>NUCLEOTIDE SEQUENCE [LARGE SCALE GENOMIC DNA]</scope>
    <source>
        <strain evidence="3 4">AX4</strain>
    </source>
</reference>
<dbReference type="dictyBase" id="DDB_G0270470"/>
<dbReference type="SMR" id="Q55EC2"/>
<sequence>MITSCLKKIKKKFNKMNFINRCITVRKSITKLNNGLIVKPASNLINKRNFTSPIKTEFDQEETETEITEEVQQPASVLFEKKIQEVSKKISEFYTPQVEKIKLTPYETKNVSPLLKCIHLNDQANQLIVQGKFDDAETVLISGITLFESTKQGSMPTRTSELGITTDQCYGYLLSNLGYIYHTKGLFMDSVKCYTKSLGYLESQEDLPFFGNTLLHLSELFSLLQDNLKAIETCKQAISVFETSKDYLVDDRIGLALLNLSSYLSVEGNYEEALPYCEKAFSLLEKSLGRNNDMVQNCATNLSKIYQQLNMKQKVTELDKLFENPLESSLKFTFDFERDLPHIDLSKLKQQWSQQGHQRVFDIEGFYKSSLTARKEYESFLNQLESQGVKYGPETSSILKPELESVSYAPDVLKQWKPLTISLINGEIQRT</sequence>
<gene>
    <name evidence="3" type="ORF">DDB_G0270470</name>
</gene>
<dbReference type="Gene3D" id="1.25.40.10">
    <property type="entry name" value="Tetratricopeptide repeat domain"/>
    <property type="match status" value="2"/>
</dbReference>
<dbReference type="InterPro" id="IPR019734">
    <property type="entry name" value="TPR_rpt"/>
</dbReference>
<proteinExistence type="predicted"/>
<dbReference type="InterPro" id="IPR011990">
    <property type="entry name" value="TPR-like_helical_dom_sf"/>
</dbReference>
<dbReference type="RefSeq" id="XP_645859.1">
    <property type="nucleotide sequence ID" value="XM_640767.1"/>
</dbReference>
<evidence type="ECO:0000313" key="3">
    <source>
        <dbReference type="EMBL" id="EAL72585.1"/>
    </source>
</evidence>
<dbReference type="InParanoid" id="Q55EC2"/>
<dbReference type="Pfam" id="PF13424">
    <property type="entry name" value="TPR_12"/>
    <property type="match status" value="1"/>
</dbReference>
<dbReference type="OMA" id="IYQQLNM"/>
<evidence type="ECO:0000256" key="2">
    <source>
        <dbReference type="ARBA" id="ARBA00022803"/>
    </source>
</evidence>
<protein>
    <submittedName>
        <fullName evidence="3">Uncharacterized protein</fullName>
    </submittedName>
</protein>
<dbReference type="PaxDb" id="44689-DDB0201681"/>
<keyword evidence="1" id="KW-0677">Repeat</keyword>
<dbReference type="GeneID" id="8616803"/>
<comment type="caution">
    <text evidence="3">The sequence shown here is derived from an EMBL/GenBank/DDBJ whole genome shotgun (WGS) entry which is preliminary data.</text>
</comment>
<keyword evidence="4" id="KW-1185">Reference proteome</keyword>
<dbReference type="FunCoup" id="Q55EC2">
    <property type="interactions" value="1"/>
</dbReference>
<accession>Q55EC2</accession>
<dbReference type="VEuPathDB" id="AmoebaDB:DDB_G0270470"/>
<evidence type="ECO:0000313" key="4">
    <source>
        <dbReference type="Proteomes" id="UP000002195"/>
    </source>
</evidence>
<dbReference type="AlphaFoldDB" id="Q55EC2"/>
<dbReference type="eggNOG" id="ENOG502RG0Y">
    <property type="taxonomic scope" value="Eukaryota"/>
</dbReference>
<dbReference type="PANTHER" id="PTHR45641:SF19">
    <property type="entry name" value="NEPHROCYSTIN-3"/>
    <property type="match status" value="1"/>
</dbReference>